<dbReference type="EMBL" id="GBXI01002140">
    <property type="protein sequence ID" value="JAD12152.1"/>
    <property type="molecule type" value="Transcribed_RNA"/>
</dbReference>
<evidence type="ECO:0000313" key="3">
    <source>
        <dbReference type="EMBL" id="JAD12152.1"/>
    </source>
</evidence>
<dbReference type="InterPro" id="IPR044822">
    <property type="entry name" value="Myb_DNA-bind_4"/>
</dbReference>
<protein>
    <recommendedName>
        <fullName evidence="2">Myb/SANT-like DNA-binding domain-containing protein</fullName>
    </recommendedName>
</protein>
<evidence type="ECO:0000256" key="1">
    <source>
        <dbReference type="SAM" id="MobiDB-lite"/>
    </source>
</evidence>
<sequence length="320" mass="37854">MQCRNNKRAAQKTKIALVPSPTVDEEVENVEYLDECVTDDIEEVSGSAHNSPAQHLVKTETTLEDTFYPNAVHCLIALYRDKYEKKMNDPQEIQKLYESVWEDISKDMRESYFDFDAQQVRQKFTQLRRQYFCVSSKKEADEFVYFQPLHEIYNDKLILNTINNEKLPLTARKNKHIRIHRDDALFNLQIETETRAIEERPKHTEEISVDDHNRNIECKDSSVVTNYKRERSESKETPLTNLRYSKRKLPNPQTERISNTKEKSVVSSDKKVDMTLADYNDAQQRRHEEKMSLLRQTLLLQERALDIQNKLLEQIINRVK</sequence>
<dbReference type="AlphaFoldDB" id="A0A0A1XMG8"/>
<gene>
    <name evidence="3" type="ORF">g.14011</name>
</gene>
<feature type="region of interest" description="Disordered" evidence="1">
    <location>
        <begin position="227"/>
        <end position="268"/>
    </location>
</feature>
<reference evidence="3" key="2">
    <citation type="journal article" date="2015" name="Gigascience">
        <title>Reconstructing a comprehensive transcriptome assembly of a white-pupal translocated strain of the pest fruit fly Bactrocera cucurbitae.</title>
        <authorList>
            <person name="Sim S.B."/>
            <person name="Calla B."/>
            <person name="Hall B."/>
            <person name="DeRego T."/>
            <person name="Geib S.M."/>
        </authorList>
    </citation>
    <scope>NUCLEOTIDE SEQUENCE</scope>
</reference>
<reference evidence="3" key="1">
    <citation type="submission" date="2014-11" db="EMBL/GenBank/DDBJ databases">
        <authorList>
            <person name="Geib S."/>
        </authorList>
    </citation>
    <scope>NUCLEOTIDE SEQUENCE</scope>
</reference>
<accession>A0A0A1XMG8</accession>
<evidence type="ECO:0000259" key="2">
    <source>
        <dbReference type="Pfam" id="PF13837"/>
    </source>
</evidence>
<feature type="compositionally biased region" description="Basic and acidic residues" evidence="1">
    <location>
        <begin position="227"/>
        <end position="236"/>
    </location>
</feature>
<organism evidence="3">
    <name type="scientific">Zeugodacus cucurbitae</name>
    <name type="common">Melon fruit fly</name>
    <name type="synonym">Bactrocera cucurbitae</name>
    <dbReference type="NCBI Taxonomy" id="28588"/>
    <lineage>
        <taxon>Eukaryota</taxon>
        <taxon>Metazoa</taxon>
        <taxon>Ecdysozoa</taxon>
        <taxon>Arthropoda</taxon>
        <taxon>Hexapoda</taxon>
        <taxon>Insecta</taxon>
        <taxon>Pterygota</taxon>
        <taxon>Neoptera</taxon>
        <taxon>Endopterygota</taxon>
        <taxon>Diptera</taxon>
        <taxon>Brachycera</taxon>
        <taxon>Muscomorpha</taxon>
        <taxon>Tephritoidea</taxon>
        <taxon>Tephritidae</taxon>
        <taxon>Zeugodacus</taxon>
        <taxon>Zeugodacus</taxon>
    </lineage>
</organism>
<feature type="compositionally biased region" description="Basic and acidic residues" evidence="1">
    <location>
        <begin position="258"/>
        <end position="268"/>
    </location>
</feature>
<dbReference type="Gene3D" id="1.10.10.60">
    <property type="entry name" value="Homeodomain-like"/>
    <property type="match status" value="1"/>
</dbReference>
<name>A0A0A1XMG8_ZEUCU</name>
<dbReference type="Pfam" id="PF13837">
    <property type="entry name" value="Myb_DNA-bind_4"/>
    <property type="match status" value="1"/>
</dbReference>
<proteinExistence type="predicted"/>
<feature type="domain" description="Myb/SANT-like DNA-binding" evidence="2">
    <location>
        <begin position="69"/>
        <end position="152"/>
    </location>
</feature>